<dbReference type="RefSeq" id="WP_164456195.1">
    <property type="nucleotide sequence ID" value="NZ_JAAIJQ010000127.1"/>
</dbReference>
<dbReference type="EMBL" id="JAAIJQ010000127">
    <property type="protein sequence ID" value="NEV64947.1"/>
    <property type="molecule type" value="Genomic_DNA"/>
</dbReference>
<feature type="signal peptide" evidence="1">
    <location>
        <begin position="1"/>
        <end position="27"/>
    </location>
</feature>
<dbReference type="InterPro" id="IPR045926">
    <property type="entry name" value="DUF6345"/>
</dbReference>
<keyword evidence="1" id="KW-0732">Signal</keyword>
<name>A0A6M0K8B7_9GAMM</name>
<reference evidence="2 3" key="1">
    <citation type="submission" date="2020-02" db="EMBL/GenBank/DDBJ databases">
        <title>Genome sequences of Thiorhodococcus mannitoliphagus and Thiorhodococcus minor, purple sulfur photosynthetic bacteria in the gammaproteobacterial family, Chromatiaceae.</title>
        <authorList>
            <person name="Aviles F.A."/>
            <person name="Meyer T.E."/>
            <person name="Kyndt J.A."/>
        </authorList>
    </citation>
    <scope>NUCLEOTIDE SEQUENCE [LARGE SCALE GENOMIC DNA]</scope>
    <source>
        <strain evidence="2 3">DSM 11518</strain>
    </source>
</reference>
<accession>A0A6M0K8B7</accession>
<feature type="chain" id="PRO_5027087926" evidence="1">
    <location>
        <begin position="28"/>
        <end position="259"/>
    </location>
</feature>
<sequence>MKATLKHSLTLITACGLALGTALQADAAARFGTGCQSDYQNNWQDKLPHVWKRCSWFNNELDDTDYKIFYYNLHNAKWWWETGGDQLTLDNVNLFYASTHGGGWSTRSVWAMWDDGLLADSRYMRLGDESYGLSILATYACETLKFNDGRMWTRMGPIFRGGLRIALGSHDKLYDSITTDETGEDFADNMQKSHTLKYAWKDANSDWATSQDVTVMATGTSSSNCASRRDNMKWQNYTSYGRLRDGAINYYCYRYWNNL</sequence>
<proteinExistence type="predicted"/>
<protein>
    <submittedName>
        <fullName evidence="2">Uncharacterized protein</fullName>
    </submittedName>
</protein>
<gene>
    <name evidence="2" type="ORF">G3446_24315</name>
</gene>
<evidence type="ECO:0000313" key="3">
    <source>
        <dbReference type="Proteomes" id="UP000483379"/>
    </source>
</evidence>
<dbReference type="Pfam" id="PF19872">
    <property type="entry name" value="DUF6345"/>
    <property type="match status" value="1"/>
</dbReference>
<evidence type="ECO:0000313" key="2">
    <source>
        <dbReference type="EMBL" id="NEV64947.1"/>
    </source>
</evidence>
<organism evidence="2 3">
    <name type="scientific">Thiorhodococcus minor</name>
    <dbReference type="NCBI Taxonomy" id="57489"/>
    <lineage>
        <taxon>Bacteria</taxon>
        <taxon>Pseudomonadati</taxon>
        <taxon>Pseudomonadota</taxon>
        <taxon>Gammaproteobacteria</taxon>
        <taxon>Chromatiales</taxon>
        <taxon>Chromatiaceae</taxon>
        <taxon>Thiorhodococcus</taxon>
    </lineage>
</organism>
<evidence type="ECO:0000256" key="1">
    <source>
        <dbReference type="SAM" id="SignalP"/>
    </source>
</evidence>
<dbReference type="AlphaFoldDB" id="A0A6M0K8B7"/>
<dbReference type="Proteomes" id="UP000483379">
    <property type="component" value="Unassembled WGS sequence"/>
</dbReference>
<comment type="caution">
    <text evidence="2">The sequence shown here is derived from an EMBL/GenBank/DDBJ whole genome shotgun (WGS) entry which is preliminary data.</text>
</comment>
<keyword evidence="3" id="KW-1185">Reference proteome</keyword>